<dbReference type="AlphaFoldDB" id="A0AAW1T3Z7"/>
<comment type="caution">
    <text evidence="2">The sequence shown here is derived from an EMBL/GenBank/DDBJ whole genome shotgun (WGS) entry which is preliminary data.</text>
</comment>
<dbReference type="PANTHER" id="PTHR46086">
    <property type="entry name" value="ALPHA/BETA-HYDROLASES SUPERFAMILY PROTEIN"/>
    <property type="match status" value="1"/>
</dbReference>
<evidence type="ECO:0000313" key="2">
    <source>
        <dbReference type="EMBL" id="KAK9864235.1"/>
    </source>
</evidence>
<evidence type="ECO:0000313" key="3">
    <source>
        <dbReference type="Proteomes" id="UP001485043"/>
    </source>
</evidence>
<sequence>MTGFSLMTVRLLHIDKLLRFATPHICRFVATLVSKTSSGKRPIGRAKKYYSMINVTDACFSPPLVSAKSPKARSAYSPQMFPFPEPTATADPDDSGLNKWRAHFLSLCVKAAYEEEELFESITKNEWAPFRYEGMLETEDFGHESDQHLDQQDVAKVAQERHRQLVTHFKGDQQKAKVVDSFMPQTRAFIIRNDQAVILTFRGTEPTNLVQWATDASCNLQRQDEVQGEVHEGFYTALFWHSKKSQGAKFIVTKHGMFRRICEALWEVIGTEKSLYVTGHSLGGALRVMHGGGIYTFAGPLVGDNAFRVFMGEQFGERIFRVVHAGDWVPQVPPYVLEYRHHMREYYLNTLGTSSGSQM</sequence>
<dbReference type="InterPro" id="IPR002921">
    <property type="entry name" value="Fungal_lipase-type"/>
</dbReference>
<accession>A0AAW1T3Z7</accession>
<dbReference type="Proteomes" id="UP001485043">
    <property type="component" value="Unassembled WGS sequence"/>
</dbReference>
<organism evidence="2 3">
    <name type="scientific">Apatococcus fuscideae</name>
    <dbReference type="NCBI Taxonomy" id="2026836"/>
    <lineage>
        <taxon>Eukaryota</taxon>
        <taxon>Viridiplantae</taxon>
        <taxon>Chlorophyta</taxon>
        <taxon>core chlorophytes</taxon>
        <taxon>Trebouxiophyceae</taxon>
        <taxon>Chlorellales</taxon>
        <taxon>Chlorellaceae</taxon>
        <taxon>Apatococcus</taxon>
    </lineage>
</organism>
<dbReference type="GO" id="GO:0006629">
    <property type="term" value="P:lipid metabolic process"/>
    <property type="evidence" value="ECO:0007669"/>
    <property type="project" value="InterPro"/>
</dbReference>
<feature type="domain" description="Fungal lipase-type" evidence="1">
    <location>
        <begin position="199"/>
        <end position="335"/>
    </location>
</feature>
<keyword evidence="3" id="KW-1185">Reference proteome</keyword>
<evidence type="ECO:0000259" key="1">
    <source>
        <dbReference type="Pfam" id="PF01764"/>
    </source>
</evidence>
<dbReference type="GO" id="GO:0004806">
    <property type="term" value="F:triacylglycerol lipase activity"/>
    <property type="evidence" value="ECO:0007669"/>
    <property type="project" value="InterPro"/>
</dbReference>
<protein>
    <recommendedName>
        <fullName evidence="1">Fungal lipase-type domain-containing protein</fullName>
    </recommendedName>
</protein>
<reference evidence="2 3" key="1">
    <citation type="journal article" date="2024" name="Nat. Commun.">
        <title>Phylogenomics reveals the evolutionary origins of lichenization in chlorophyte algae.</title>
        <authorList>
            <person name="Puginier C."/>
            <person name="Libourel C."/>
            <person name="Otte J."/>
            <person name="Skaloud P."/>
            <person name="Haon M."/>
            <person name="Grisel S."/>
            <person name="Petersen M."/>
            <person name="Berrin J.G."/>
            <person name="Delaux P.M."/>
            <person name="Dal Grande F."/>
            <person name="Keller J."/>
        </authorList>
    </citation>
    <scope>NUCLEOTIDE SEQUENCE [LARGE SCALE GENOMIC DNA]</scope>
    <source>
        <strain evidence="2 3">SAG 2523</strain>
    </source>
</reference>
<dbReference type="SUPFAM" id="SSF53474">
    <property type="entry name" value="alpha/beta-Hydrolases"/>
    <property type="match status" value="1"/>
</dbReference>
<dbReference type="EMBL" id="JALJOV010000377">
    <property type="protein sequence ID" value="KAK9864235.1"/>
    <property type="molecule type" value="Genomic_DNA"/>
</dbReference>
<gene>
    <name evidence="2" type="ORF">WJX84_009205</name>
</gene>
<dbReference type="Gene3D" id="3.40.50.1820">
    <property type="entry name" value="alpha/beta hydrolase"/>
    <property type="match status" value="1"/>
</dbReference>
<dbReference type="PANTHER" id="PTHR46086:SF3">
    <property type="entry name" value="TRIACYLGLYCEROL LIPASE OBL1"/>
    <property type="match status" value="1"/>
</dbReference>
<name>A0AAW1T3Z7_9CHLO</name>
<dbReference type="InterPro" id="IPR044819">
    <property type="entry name" value="OBL-like"/>
</dbReference>
<dbReference type="Pfam" id="PF01764">
    <property type="entry name" value="Lipase_3"/>
    <property type="match status" value="1"/>
</dbReference>
<dbReference type="CDD" id="cd00519">
    <property type="entry name" value="Lipase_3"/>
    <property type="match status" value="1"/>
</dbReference>
<dbReference type="InterPro" id="IPR029058">
    <property type="entry name" value="AB_hydrolase_fold"/>
</dbReference>
<proteinExistence type="predicted"/>